<protein>
    <submittedName>
        <fullName evidence="1">Uncharacterized protein</fullName>
    </submittedName>
</protein>
<reference evidence="2" key="1">
    <citation type="submission" date="2009-09" db="EMBL/GenBank/DDBJ databases">
        <title>The complete chromosome of Sebaldella termitidis ATCC 33386.</title>
        <authorList>
            <consortium name="US DOE Joint Genome Institute (JGI-PGF)"/>
            <person name="Lucas S."/>
            <person name="Copeland A."/>
            <person name="Lapidus A."/>
            <person name="Glavina del Rio T."/>
            <person name="Dalin E."/>
            <person name="Tice H."/>
            <person name="Bruce D."/>
            <person name="Goodwin L."/>
            <person name="Pitluck S."/>
            <person name="Kyrpides N."/>
            <person name="Mavromatis K."/>
            <person name="Ivanova N."/>
            <person name="Mikhailova N."/>
            <person name="Sims D."/>
            <person name="Meincke L."/>
            <person name="Brettin T."/>
            <person name="Detter J.C."/>
            <person name="Han C."/>
            <person name="Larimer F."/>
            <person name="Land M."/>
            <person name="Hauser L."/>
            <person name="Markowitz V."/>
            <person name="Cheng J.F."/>
            <person name="Hugenholtz P."/>
            <person name="Woyke T."/>
            <person name="Wu D."/>
            <person name="Eisen J.A."/>
        </authorList>
    </citation>
    <scope>NUCLEOTIDE SEQUENCE [LARGE SCALE GENOMIC DNA]</scope>
    <source>
        <strain evidence="2">ATCC 33386 / NCTC 11300</strain>
    </source>
</reference>
<dbReference type="HOGENOM" id="CLU_1522594_0_0_0"/>
<reference evidence="1 2" key="2">
    <citation type="journal article" date="2010" name="Stand. Genomic Sci.">
        <title>Complete genome sequence of Sebaldella termitidis type strain (NCTC 11300).</title>
        <authorList>
            <person name="Harmon-Smith M."/>
            <person name="Celia L."/>
            <person name="Chertkov O."/>
            <person name="Lapidus A."/>
            <person name="Copeland A."/>
            <person name="Glavina Del Rio T."/>
            <person name="Nolan M."/>
            <person name="Lucas S."/>
            <person name="Tice H."/>
            <person name="Cheng J.F."/>
            <person name="Han C."/>
            <person name="Detter J.C."/>
            <person name="Bruce D."/>
            <person name="Goodwin L."/>
            <person name="Pitluck S."/>
            <person name="Pati A."/>
            <person name="Liolios K."/>
            <person name="Ivanova N."/>
            <person name="Mavromatis K."/>
            <person name="Mikhailova N."/>
            <person name="Chen A."/>
            <person name="Palaniappan K."/>
            <person name="Land M."/>
            <person name="Hauser L."/>
            <person name="Chang Y.J."/>
            <person name="Jeffries C.D."/>
            <person name="Brettin T."/>
            <person name="Goker M."/>
            <person name="Beck B."/>
            <person name="Bristow J."/>
            <person name="Eisen J.A."/>
            <person name="Markowitz V."/>
            <person name="Hugenholtz P."/>
            <person name="Kyrpides N.C."/>
            <person name="Klenk H.P."/>
            <person name="Chen F."/>
        </authorList>
    </citation>
    <scope>NUCLEOTIDE SEQUENCE [LARGE SCALE GENOMIC DNA]</scope>
    <source>
        <strain evidence="2">ATCC 33386 / NCTC 11300</strain>
    </source>
</reference>
<dbReference type="KEGG" id="str:Sterm_1895"/>
<dbReference type="RefSeq" id="WP_012861346.1">
    <property type="nucleotide sequence ID" value="NC_013517.1"/>
</dbReference>
<gene>
    <name evidence="1" type="ordered locus">Sterm_1895</name>
</gene>
<dbReference type="Pfam" id="PF20541">
    <property type="entry name" value="DUF6756"/>
    <property type="match status" value="1"/>
</dbReference>
<dbReference type="Proteomes" id="UP000000845">
    <property type="component" value="Chromosome"/>
</dbReference>
<keyword evidence="2" id="KW-1185">Reference proteome</keyword>
<dbReference type="STRING" id="526218.Sterm_1895"/>
<evidence type="ECO:0000313" key="1">
    <source>
        <dbReference type="EMBL" id="ACZ08752.1"/>
    </source>
</evidence>
<proteinExistence type="predicted"/>
<accession>D1AJ64</accession>
<organism evidence="1 2">
    <name type="scientific">Sebaldella termitidis (strain ATCC 33386 / NCTC 11300)</name>
    <dbReference type="NCBI Taxonomy" id="526218"/>
    <lineage>
        <taxon>Bacteria</taxon>
        <taxon>Fusobacteriati</taxon>
        <taxon>Fusobacteriota</taxon>
        <taxon>Fusobacteriia</taxon>
        <taxon>Fusobacteriales</taxon>
        <taxon>Leptotrichiaceae</taxon>
        <taxon>Sebaldella</taxon>
    </lineage>
</organism>
<name>D1AJ64_SEBTE</name>
<dbReference type="EMBL" id="CP001739">
    <property type="protein sequence ID" value="ACZ08752.1"/>
    <property type="molecule type" value="Genomic_DNA"/>
</dbReference>
<dbReference type="InterPro" id="IPR046644">
    <property type="entry name" value="DUF6756"/>
</dbReference>
<dbReference type="AlphaFoldDB" id="D1AJ64"/>
<sequence>MKRQSWTEFRKNIEKVIKEFGLSDKLKSVNITQIENIDRKFMQSFVEGGKQSAKFYGWIWEYLKDEISWGKHSPDYKKTSEIIRYTAGSTDEDLYIIFTQTYREKEKFWYYEGRTDAMITVIEETPGIDEFYIFDKKFTWLLGQNHHDVIFATGNEKTERLKKGFEIYG</sequence>
<evidence type="ECO:0000313" key="2">
    <source>
        <dbReference type="Proteomes" id="UP000000845"/>
    </source>
</evidence>